<proteinExistence type="predicted"/>
<dbReference type="AlphaFoldDB" id="A0A9Q1FVB8"/>
<comment type="caution">
    <text evidence="1">The sequence shown here is derived from an EMBL/GenBank/DDBJ whole genome shotgun (WGS) entry which is preliminary data.</text>
</comment>
<dbReference type="EMBL" id="JAINUF010000003">
    <property type="protein sequence ID" value="KAJ8368408.1"/>
    <property type="molecule type" value="Genomic_DNA"/>
</dbReference>
<gene>
    <name evidence="1" type="ORF">SKAU_G00084360</name>
</gene>
<accession>A0A9Q1FVB8</accession>
<keyword evidence="2" id="KW-1185">Reference proteome</keyword>
<dbReference type="Proteomes" id="UP001152622">
    <property type="component" value="Chromosome 3"/>
</dbReference>
<evidence type="ECO:0000313" key="1">
    <source>
        <dbReference type="EMBL" id="KAJ8368408.1"/>
    </source>
</evidence>
<evidence type="ECO:0000313" key="2">
    <source>
        <dbReference type="Proteomes" id="UP001152622"/>
    </source>
</evidence>
<sequence>MNVFDVTAEMIGSGEKKGNVNVSLEQRFWVMRDQTKCQWDPGVRCPGIQKAPQRQVQVQMGQLFSQE</sequence>
<organism evidence="1 2">
    <name type="scientific">Synaphobranchus kaupii</name>
    <name type="common">Kaup's arrowtooth eel</name>
    <dbReference type="NCBI Taxonomy" id="118154"/>
    <lineage>
        <taxon>Eukaryota</taxon>
        <taxon>Metazoa</taxon>
        <taxon>Chordata</taxon>
        <taxon>Craniata</taxon>
        <taxon>Vertebrata</taxon>
        <taxon>Euteleostomi</taxon>
        <taxon>Actinopterygii</taxon>
        <taxon>Neopterygii</taxon>
        <taxon>Teleostei</taxon>
        <taxon>Anguilliformes</taxon>
        <taxon>Synaphobranchidae</taxon>
        <taxon>Synaphobranchus</taxon>
    </lineage>
</organism>
<name>A0A9Q1FVB8_SYNKA</name>
<protein>
    <submittedName>
        <fullName evidence="1">Uncharacterized protein</fullName>
    </submittedName>
</protein>
<reference evidence="1" key="1">
    <citation type="journal article" date="2023" name="Science">
        <title>Genome structures resolve the early diversification of teleost fishes.</title>
        <authorList>
            <person name="Parey E."/>
            <person name="Louis A."/>
            <person name="Montfort J."/>
            <person name="Bouchez O."/>
            <person name="Roques C."/>
            <person name="Iampietro C."/>
            <person name="Lluch J."/>
            <person name="Castinel A."/>
            <person name="Donnadieu C."/>
            <person name="Desvignes T."/>
            <person name="Floi Bucao C."/>
            <person name="Jouanno E."/>
            <person name="Wen M."/>
            <person name="Mejri S."/>
            <person name="Dirks R."/>
            <person name="Jansen H."/>
            <person name="Henkel C."/>
            <person name="Chen W.J."/>
            <person name="Zahm M."/>
            <person name="Cabau C."/>
            <person name="Klopp C."/>
            <person name="Thompson A.W."/>
            <person name="Robinson-Rechavi M."/>
            <person name="Braasch I."/>
            <person name="Lecointre G."/>
            <person name="Bobe J."/>
            <person name="Postlethwait J.H."/>
            <person name="Berthelot C."/>
            <person name="Roest Crollius H."/>
            <person name="Guiguen Y."/>
        </authorList>
    </citation>
    <scope>NUCLEOTIDE SEQUENCE</scope>
    <source>
        <strain evidence="1">WJC10195</strain>
    </source>
</reference>